<accession>A0ABS1U9G7</accession>
<protein>
    <recommendedName>
        <fullName evidence="2">histidine kinase</fullName>
        <ecNumber evidence="2">2.7.13.3</ecNumber>
    </recommendedName>
</protein>
<name>A0ABS1U9G7_9PROT</name>
<dbReference type="CDD" id="cd19410">
    <property type="entry name" value="HK9-like_sensor"/>
    <property type="match status" value="1"/>
</dbReference>
<comment type="catalytic activity">
    <reaction evidence="1">
        <text>ATP + protein L-histidine = ADP + protein N-phospho-L-histidine.</text>
        <dbReference type="EC" id="2.7.13.3"/>
    </reaction>
</comment>
<organism evidence="8 9">
    <name type="scientific">Belnapia arida</name>
    <dbReference type="NCBI Taxonomy" id="2804533"/>
    <lineage>
        <taxon>Bacteria</taxon>
        <taxon>Pseudomonadati</taxon>
        <taxon>Pseudomonadota</taxon>
        <taxon>Alphaproteobacteria</taxon>
        <taxon>Acetobacterales</taxon>
        <taxon>Roseomonadaceae</taxon>
        <taxon>Belnapia</taxon>
    </lineage>
</organism>
<evidence type="ECO:0000256" key="6">
    <source>
        <dbReference type="SAM" id="Phobius"/>
    </source>
</evidence>
<feature type="domain" description="Histidine kinase" evidence="7">
    <location>
        <begin position="255"/>
        <end position="469"/>
    </location>
</feature>
<dbReference type="InterPro" id="IPR036097">
    <property type="entry name" value="HisK_dim/P_sf"/>
</dbReference>
<dbReference type="InterPro" id="IPR003594">
    <property type="entry name" value="HATPase_dom"/>
</dbReference>
<dbReference type="PANTHER" id="PTHR42878">
    <property type="entry name" value="TWO-COMPONENT HISTIDINE KINASE"/>
    <property type="match status" value="1"/>
</dbReference>
<dbReference type="PANTHER" id="PTHR42878:SF15">
    <property type="entry name" value="BACTERIOPHYTOCHROME"/>
    <property type="match status" value="1"/>
</dbReference>
<dbReference type="InterPro" id="IPR036890">
    <property type="entry name" value="HATPase_C_sf"/>
</dbReference>
<sequence length="484" mass="52368">MPEATTQRGRGWRSPRDLGGLAGAAAAAAFVLLALGGLLLVLNLARLAEARRSTEVTVGVLDATRAVVADLLDAETGQRGFLLIGEDSYLGPYRQAVDRIWADFATLDALVMLPAQQARLDALRPLIEAKLAELSETVALRRNAAEAALAVVRTDRGRDLMDRIRIGFGTFEAEARRLLRERTALQDERTRMTTFLALGCGALALASAGLSALGILRRRDGRQLVEQNQRLEQQVEERTATLEEANDELRSFAATISHDLRAPARAIGGYAAALEEDAGPRLDKEERDYLARIAGAAERMDALIDDILGYSRLARQDITLRRVPLEEVVEAVLDQSRAELKGARVEVLRPMPAVSGHAGVLVQAVGNLLGNALKFRPPGEPPQVTIRCTEGEGGLVRLWVEDRGIGIAPEHQERIFRPFERLHGREAFAGTGVGLAIVRRVAERLGGRCGVVSAPGEGSRFWIDLPRWAEPGEAAVRAAPPGGS</sequence>
<dbReference type="Pfam" id="PF05227">
    <property type="entry name" value="CHASE3"/>
    <property type="match status" value="1"/>
</dbReference>
<keyword evidence="9" id="KW-1185">Reference proteome</keyword>
<dbReference type="SMART" id="SM00387">
    <property type="entry name" value="HATPase_c"/>
    <property type="match status" value="1"/>
</dbReference>
<dbReference type="PROSITE" id="PS50109">
    <property type="entry name" value="HIS_KIN"/>
    <property type="match status" value="1"/>
</dbReference>
<dbReference type="InterPro" id="IPR005467">
    <property type="entry name" value="His_kinase_dom"/>
</dbReference>
<proteinExistence type="predicted"/>
<keyword evidence="5" id="KW-0418">Kinase</keyword>
<keyword evidence="6" id="KW-0472">Membrane</keyword>
<evidence type="ECO:0000256" key="4">
    <source>
        <dbReference type="ARBA" id="ARBA00022679"/>
    </source>
</evidence>
<dbReference type="Pfam" id="PF00512">
    <property type="entry name" value="HisKA"/>
    <property type="match status" value="1"/>
</dbReference>
<dbReference type="Pfam" id="PF02518">
    <property type="entry name" value="HATPase_c"/>
    <property type="match status" value="1"/>
</dbReference>
<dbReference type="SUPFAM" id="SSF55874">
    <property type="entry name" value="ATPase domain of HSP90 chaperone/DNA topoisomerase II/histidine kinase"/>
    <property type="match status" value="1"/>
</dbReference>
<dbReference type="RefSeq" id="WP_202833167.1">
    <property type="nucleotide sequence ID" value="NZ_JAETWB010000009.1"/>
</dbReference>
<evidence type="ECO:0000256" key="1">
    <source>
        <dbReference type="ARBA" id="ARBA00000085"/>
    </source>
</evidence>
<dbReference type="EMBL" id="JAETWB010000009">
    <property type="protein sequence ID" value="MBL6079931.1"/>
    <property type="molecule type" value="Genomic_DNA"/>
</dbReference>
<reference evidence="8 9" key="1">
    <citation type="submission" date="2021-01" db="EMBL/GenBank/DDBJ databases">
        <title>Belnapia mucosa sp. nov. and Belnapia arida sp. nov., isolated from the Tabernas Desert (Almeria, Spain).</title>
        <authorList>
            <person name="Molina-Menor E."/>
            <person name="Vidal-Verdu A."/>
            <person name="Calonge A."/>
            <person name="Satari L."/>
            <person name="Pereto J."/>
            <person name="Porcar M."/>
        </authorList>
    </citation>
    <scope>NUCLEOTIDE SEQUENCE [LARGE SCALE GENOMIC DNA]</scope>
    <source>
        <strain evidence="8 9">T18</strain>
    </source>
</reference>
<keyword evidence="4" id="KW-0808">Transferase</keyword>
<evidence type="ECO:0000313" key="8">
    <source>
        <dbReference type="EMBL" id="MBL6079931.1"/>
    </source>
</evidence>
<dbReference type="InterPro" id="IPR007891">
    <property type="entry name" value="CHASE3"/>
</dbReference>
<feature type="transmembrane region" description="Helical" evidence="6">
    <location>
        <begin position="195"/>
        <end position="216"/>
    </location>
</feature>
<evidence type="ECO:0000259" key="7">
    <source>
        <dbReference type="PROSITE" id="PS50109"/>
    </source>
</evidence>
<dbReference type="InterPro" id="IPR050351">
    <property type="entry name" value="BphY/WalK/GraS-like"/>
</dbReference>
<evidence type="ECO:0000256" key="2">
    <source>
        <dbReference type="ARBA" id="ARBA00012438"/>
    </source>
</evidence>
<evidence type="ECO:0000256" key="5">
    <source>
        <dbReference type="ARBA" id="ARBA00022777"/>
    </source>
</evidence>
<keyword evidence="6" id="KW-0812">Transmembrane</keyword>
<feature type="transmembrane region" description="Helical" evidence="6">
    <location>
        <begin position="20"/>
        <end position="42"/>
    </location>
</feature>
<dbReference type="SMART" id="SM00388">
    <property type="entry name" value="HisKA"/>
    <property type="match status" value="1"/>
</dbReference>
<evidence type="ECO:0000313" key="9">
    <source>
        <dbReference type="Proteomes" id="UP000660885"/>
    </source>
</evidence>
<dbReference type="EC" id="2.7.13.3" evidence="2"/>
<dbReference type="InterPro" id="IPR003661">
    <property type="entry name" value="HisK_dim/P_dom"/>
</dbReference>
<dbReference type="Gene3D" id="3.30.565.10">
    <property type="entry name" value="Histidine kinase-like ATPase, C-terminal domain"/>
    <property type="match status" value="1"/>
</dbReference>
<dbReference type="Gene3D" id="1.10.287.130">
    <property type="match status" value="1"/>
</dbReference>
<keyword evidence="6" id="KW-1133">Transmembrane helix</keyword>
<evidence type="ECO:0000256" key="3">
    <source>
        <dbReference type="ARBA" id="ARBA00022553"/>
    </source>
</evidence>
<keyword evidence="3" id="KW-0597">Phosphoprotein</keyword>
<dbReference type="PRINTS" id="PR00344">
    <property type="entry name" value="BCTRLSENSOR"/>
</dbReference>
<gene>
    <name evidence="8" type="ORF">JMJ56_18075</name>
</gene>
<dbReference type="CDD" id="cd00082">
    <property type="entry name" value="HisKA"/>
    <property type="match status" value="1"/>
</dbReference>
<dbReference type="Proteomes" id="UP000660885">
    <property type="component" value="Unassembled WGS sequence"/>
</dbReference>
<comment type="caution">
    <text evidence="8">The sequence shown here is derived from an EMBL/GenBank/DDBJ whole genome shotgun (WGS) entry which is preliminary data.</text>
</comment>
<dbReference type="SUPFAM" id="SSF47384">
    <property type="entry name" value="Homodimeric domain of signal transducing histidine kinase"/>
    <property type="match status" value="1"/>
</dbReference>
<dbReference type="InterPro" id="IPR004358">
    <property type="entry name" value="Sig_transdc_His_kin-like_C"/>
</dbReference>